<dbReference type="HAMAP" id="MF_03100">
    <property type="entry name" value="Endonuc_su_Slx1"/>
    <property type="match status" value="1"/>
</dbReference>
<keyword evidence="7" id="KW-0862">Zinc</keyword>
<dbReference type="PANTHER" id="PTHR20208:SF10">
    <property type="entry name" value="STRUCTURE-SPECIFIC ENDONUCLEASE SUBUNIT SLX1"/>
    <property type="match status" value="1"/>
</dbReference>
<dbReference type="InterPro" id="IPR048749">
    <property type="entry name" value="SLX1_C"/>
</dbReference>
<dbReference type="InterPro" id="IPR013083">
    <property type="entry name" value="Znf_RING/FYVE/PHD"/>
</dbReference>
<sequence>MAEEVENFFGVYLLYCLNPKSKGKTYIGYTKDPNRRIKQHNKGVKSGGAKKTSTRGPWEMVLIVHGFPNDISALRFEWAWQNPKTSRRLKHVSPKARSEKMYDYCIRILSEMLNVGPWNRLALNIRWLNETYQLHFDIDKIPPMHMSIGTGPIVCKKTVSSNVFESVLCVLCARISSPDSLLICVNPNCQAVMHILCLSQRFLGSSDHIIPIDGECPACGIRMLWSDLIRKKDGCYTNLNSINT</sequence>
<reference evidence="13 14" key="1">
    <citation type="submission" date="2019-08" db="EMBL/GenBank/DDBJ databases">
        <authorList>
            <person name="Alioto T."/>
            <person name="Alioto T."/>
            <person name="Gomez Garrido J."/>
        </authorList>
    </citation>
    <scope>NUCLEOTIDE SEQUENCE [LARGE SCALE GENOMIC DNA]</scope>
</reference>
<keyword evidence="10 11" id="KW-0539">Nucleus</keyword>
<keyword evidence="4 11" id="KW-0227">DNA damage</keyword>
<keyword evidence="9 11" id="KW-0234">DNA repair</keyword>
<dbReference type="GO" id="GO:0008270">
    <property type="term" value="F:zinc ion binding"/>
    <property type="evidence" value="ECO:0007669"/>
    <property type="project" value="UniProtKB-KW"/>
</dbReference>
<dbReference type="InterPro" id="IPR050381">
    <property type="entry name" value="SLX1_endonuclease"/>
</dbReference>
<evidence type="ECO:0000313" key="14">
    <source>
        <dbReference type="Proteomes" id="UP000325440"/>
    </source>
</evidence>
<evidence type="ECO:0000256" key="7">
    <source>
        <dbReference type="ARBA" id="ARBA00022833"/>
    </source>
</evidence>
<evidence type="ECO:0000256" key="5">
    <source>
        <dbReference type="ARBA" id="ARBA00022771"/>
    </source>
</evidence>
<dbReference type="GO" id="GO:0000724">
    <property type="term" value="P:double-strand break repair via homologous recombination"/>
    <property type="evidence" value="ECO:0007669"/>
    <property type="project" value="TreeGrafter"/>
</dbReference>
<comment type="subcellular location">
    <subcellularLocation>
        <location evidence="11">Nucleus</location>
    </subcellularLocation>
</comment>
<keyword evidence="5" id="KW-0863">Zinc-finger</keyword>
<dbReference type="GO" id="GO:0033557">
    <property type="term" value="C:Slx1-Slx4 complex"/>
    <property type="evidence" value="ECO:0007669"/>
    <property type="project" value="UniProtKB-UniRule"/>
</dbReference>
<keyword evidence="3 11" id="KW-0255">Endonuclease</keyword>
<evidence type="ECO:0000256" key="6">
    <source>
        <dbReference type="ARBA" id="ARBA00022801"/>
    </source>
</evidence>
<evidence type="ECO:0000256" key="2">
    <source>
        <dbReference type="ARBA" id="ARBA00022723"/>
    </source>
</evidence>
<dbReference type="FunFam" id="3.40.1440.10:FF:000008">
    <property type="entry name" value="Structure-specific endonuclease subunit SLX1 homolog"/>
    <property type="match status" value="1"/>
</dbReference>
<evidence type="ECO:0000256" key="3">
    <source>
        <dbReference type="ARBA" id="ARBA00022759"/>
    </source>
</evidence>
<dbReference type="Proteomes" id="UP000325440">
    <property type="component" value="Unassembled WGS sequence"/>
</dbReference>
<evidence type="ECO:0000256" key="11">
    <source>
        <dbReference type="HAMAP-Rule" id="MF_03100"/>
    </source>
</evidence>
<accession>A0A5E4NE76</accession>
<dbReference type="EC" id="3.1.-.-" evidence="11"/>
<evidence type="ECO:0000313" key="13">
    <source>
        <dbReference type="EMBL" id="VVC43160.1"/>
    </source>
</evidence>
<dbReference type="PROSITE" id="PS50164">
    <property type="entry name" value="GIY_YIG"/>
    <property type="match status" value="1"/>
</dbReference>
<dbReference type="SMART" id="SM00465">
    <property type="entry name" value="GIYc"/>
    <property type="match status" value="1"/>
</dbReference>
<protein>
    <recommendedName>
        <fullName evidence="11">Structure-specific endonuclease subunit SLX1 homolog</fullName>
        <ecNumber evidence="11">3.1.-.-</ecNumber>
    </recommendedName>
</protein>
<dbReference type="Pfam" id="PF01541">
    <property type="entry name" value="GIY-YIG"/>
    <property type="match status" value="1"/>
</dbReference>
<comment type="similarity">
    <text evidence="11">Belongs to the SLX1 family.</text>
</comment>
<feature type="domain" description="GIY-YIG" evidence="12">
    <location>
        <begin position="7"/>
        <end position="92"/>
    </location>
</feature>
<evidence type="ECO:0000256" key="4">
    <source>
        <dbReference type="ARBA" id="ARBA00022763"/>
    </source>
</evidence>
<dbReference type="Pfam" id="PF21202">
    <property type="entry name" value="SLX1_C"/>
    <property type="match status" value="1"/>
</dbReference>
<dbReference type="PANTHER" id="PTHR20208">
    <property type="entry name" value="STRUCTURE-SPECIFIC ENDONUCLEASE SUBUNIT SLX1"/>
    <property type="match status" value="1"/>
</dbReference>
<evidence type="ECO:0000256" key="10">
    <source>
        <dbReference type="ARBA" id="ARBA00023242"/>
    </source>
</evidence>
<comment type="cofactor">
    <cofactor evidence="11">
        <name>a divalent metal cation</name>
        <dbReference type="ChEBI" id="CHEBI:60240"/>
    </cofactor>
</comment>
<gene>
    <name evidence="13" type="ORF">CINCED_3A025238</name>
</gene>
<dbReference type="CDD" id="cd10455">
    <property type="entry name" value="GIY-YIG_SLX1"/>
    <property type="match status" value="1"/>
</dbReference>
<dbReference type="Gene3D" id="3.40.1440.10">
    <property type="entry name" value="GIY-YIG endonuclease"/>
    <property type="match status" value="1"/>
</dbReference>
<comment type="function">
    <text evidence="11">Catalytic subunit of a heterodimeric structure-specific endonuclease that resolves DNA secondary structures generated during DNA repair and recombination. Has endonuclease activity towards branched DNA substrates, introducing single-strand cuts in duplex DNA close to junctions with ss-DNA.</text>
</comment>
<dbReference type="AlphaFoldDB" id="A0A5E4NE76"/>
<dbReference type="Gene3D" id="3.30.40.10">
    <property type="entry name" value="Zinc/RING finger domain, C3HC4 (zinc finger)"/>
    <property type="match status" value="1"/>
</dbReference>
<dbReference type="InterPro" id="IPR035901">
    <property type="entry name" value="GIY-YIG_endonuc_sf"/>
</dbReference>
<comment type="subunit">
    <text evidence="11">Forms a heterodimer with a member of the SLX4 family.</text>
</comment>
<dbReference type="OrthoDB" id="24645at2759"/>
<name>A0A5E4NE76_9HEMI</name>
<keyword evidence="1 11" id="KW-0540">Nuclease</keyword>
<keyword evidence="6 11" id="KW-0378">Hydrolase</keyword>
<keyword evidence="8 11" id="KW-0233">DNA recombination</keyword>
<dbReference type="GO" id="GO:0017108">
    <property type="term" value="F:5'-flap endonuclease activity"/>
    <property type="evidence" value="ECO:0007669"/>
    <property type="project" value="InterPro"/>
</dbReference>
<keyword evidence="2" id="KW-0479">Metal-binding</keyword>
<comment type="caution">
    <text evidence="11">Lacks conserved residue(s) required for the propagation of feature annotation.</text>
</comment>
<evidence type="ECO:0000256" key="8">
    <source>
        <dbReference type="ARBA" id="ARBA00023172"/>
    </source>
</evidence>
<dbReference type="GO" id="GO:0008821">
    <property type="term" value="F:crossover junction DNA endonuclease activity"/>
    <property type="evidence" value="ECO:0007669"/>
    <property type="project" value="TreeGrafter"/>
</dbReference>
<dbReference type="SUPFAM" id="SSF82771">
    <property type="entry name" value="GIY-YIG endonuclease"/>
    <property type="match status" value="1"/>
</dbReference>
<dbReference type="InterPro" id="IPR000305">
    <property type="entry name" value="GIY-YIG_endonuc"/>
</dbReference>
<keyword evidence="14" id="KW-1185">Reference proteome</keyword>
<dbReference type="EMBL" id="CABPRJ010002367">
    <property type="protein sequence ID" value="VVC43160.1"/>
    <property type="molecule type" value="Genomic_DNA"/>
</dbReference>
<dbReference type="InterPro" id="IPR027520">
    <property type="entry name" value="Slx1"/>
</dbReference>
<evidence type="ECO:0000256" key="1">
    <source>
        <dbReference type="ARBA" id="ARBA00022722"/>
    </source>
</evidence>
<evidence type="ECO:0000259" key="12">
    <source>
        <dbReference type="PROSITE" id="PS50164"/>
    </source>
</evidence>
<proteinExistence type="inferred from homology"/>
<organism evidence="13 14">
    <name type="scientific">Cinara cedri</name>
    <dbReference type="NCBI Taxonomy" id="506608"/>
    <lineage>
        <taxon>Eukaryota</taxon>
        <taxon>Metazoa</taxon>
        <taxon>Ecdysozoa</taxon>
        <taxon>Arthropoda</taxon>
        <taxon>Hexapoda</taxon>
        <taxon>Insecta</taxon>
        <taxon>Pterygota</taxon>
        <taxon>Neoptera</taxon>
        <taxon>Paraneoptera</taxon>
        <taxon>Hemiptera</taxon>
        <taxon>Sternorrhyncha</taxon>
        <taxon>Aphidomorpha</taxon>
        <taxon>Aphidoidea</taxon>
        <taxon>Aphididae</taxon>
        <taxon>Lachninae</taxon>
        <taxon>Cinara</taxon>
    </lineage>
</organism>
<evidence type="ECO:0000256" key="9">
    <source>
        <dbReference type="ARBA" id="ARBA00023204"/>
    </source>
</evidence>